<gene>
    <name evidence="1" type="ORF">H9704_06720</name>
</gene>
<organism evidence="1 2">
    <name type="scientific">Candidatus Enterocloster excrementipullorum</name>
    <dbReference type="NCBI Taxonomy" id="2838559"/>
    <lineage>
        <taxon>Bacteria</taxon>
        <taxon>Bacillati</taxon>
        <taxon>Bacillota</taxon>
        <taxon>Clostridia</taxon>
        <taxon>Lachnospirales</taxon>
        <taxon>Lachnospiraceae</taxon>
        <taxon>Enterocloster</taxon>
    </lineage>
</organism>
<evidence type="ECO:0000313" key="1">
    <source>
        <dbReference type="EMBL" id="HJC05832.1"/>
    </source>
</evidence>
<protein>
    <submittedName>
        <fullName evidence="1">Uncharacterized protein</fullName>
    </submittedName>
</protein>
<dbReference type="EMBL" id="DWWT01000028">
    <property type="protein sequence ID" value="HJC05832.1"/>
    <property type="molecule type" value="Genomic_DNA"/>
</dbReference>
<dbReference type="AlphaFoldDB" id="A0A9D2MZX0"/>
<accession>A0A9D2MZX0</accession>
<proteinExistence type="predicted"/>
<dbReference type="Proteomes" id="UP000823910">
    <property type="component" value="Unassembled WGS sequence"/>
</dbReference>
<name>A0A9D2MZX0_9FIRM</name>
<sequence length="54" mass="5994">MPLPPSVTRALLKATCDKTALDRKALRLGRSFREVNELLGKRPPKNHRPGSGRS</sequence>
<reference evidence="1" key="1">
    <citation type="journal article" date="2021" name="PeerJ">
        <title>Extensive microbial diversity within the chicken gut microbiome revealed by metagenomics and culture.</title>
        <authorList>
            <person name="Gilroy R."/>
            <person name="Ravi A."/>
            <person name="Getino M."/>
            <person name="Pursley I."/>
            <person name="Horton D.L."/>
            <person name="Alikhan N.F."/>
            <person name="Baker D."/>
            <person name="Gharbi K."/>
            <person name="Hall N."/>
            <person name="Watson M."/>
            <person name="Adriaenssens E.M."/>
            <person name="Foster-Nyarko E."/>
            <person name="Jarju S."/>
            <person name="Secka A."/>
            <person name="Antonio M."/>
            <person name="Oren A."/>
            <person name="Chaudhuri R.R."/>
            <person name="La Ragione R."/>
            <person name="Hildebrand F."/>
            <person name="Pallen M.J."/>
        </authorList>
    </citation>
    <scope>NUCLEOTIDE SEQUENCE</scope>
    <source>
        <strain evidence="1">CHK180-15479</strain>
    </source>
</reference>
<evidence type="ECO:0000313" key="2">
    <source>
        <dbReference type="Proteomes" id="UP000823910"/>
    </source>
</evidence>
<comment type="caution">
    <text evidence="1">The sequence shown here is derived from an EMBL/GenBank/DDBJ whole genome shotgun (WGS) entry which is preliminary data.</text>
</comment>
<reference evidence="1" key="2">
    <citation type="submission" date="2021-04" db="EMBL/GenBank/DDBJ databases">
        <authorList>
            <person name="Gilroy R."/>
        </authorList>
    </citation>
    <scope>NUCLEOTIDE SEQUENCE</scope>
    <source>
        <strain evidence="1">CHK180-15479</strain>
    </source>
</reference>